<dbReference type="Proteomes" id="UP000606044">
    <property type="component" value="Unassembled WGS sequence"/>
</dbReference>
<reference evidence="1" key="2">
    <citation type="submission" date="2020-09" db="EMBL/GenBank/DDBJ databases">
        <authorList>
            <person name="Sun Q."/>
            <person name="Sedlacek I."/>
        </authorList>
    </citation>
    <scope>NUCLEOTIDE SEQUENCE</scope>
    <source>
        <strain evidence="1">CCM 7897</strain>
    </source>
</reference>
<proteinExistence type="predicted"/>
<sequence>MQEAARRLGGEEGAGVQFAHHRRAQRMGAERAALAEAKVGAELFSLALACRSARDRTLNALTRHLTRRLLENYLTVLA</sequence>
<dbReference type="AlphaFoldDB" id="A0A917F4X9"/>
<protein>
    <submittedName>
        <fullName evidence="1">Uncharacterized protein</fullName>
    </submittedName>
</protein>
<name>A0A917F4X9_9HYPH</name>
<keyword evidence="2" id="KW-1185">Reference proteome</keyword>
<reference evidence="1" key="1">
    <citation type="journal article" date="2014" name="Int. J. Syst. Evol. Microbiol.">
        <title>Complete genome sequence of Corynebacterium casei LMG S-19264T (=DSM 44701T), isolated from a smear-ripened cheese.</title>
        <authorList>
            <consortium name="US DOE Joint Genome Institute (JGI-PGF)"/>
            <person name="Walter F."/>
            <person name="Albersmeier A."/>
            <person name="Kalinowski J."/>
            <person name="Ruckert C."/>
        </authorList>
    </citation>
    <scope>NUCLEOTIDE SEQUENCE</scope>
    <source>
        <strain evidence="1">CCM 7897</strain>
    </source>
</reference>
<organism evidence="1 2">
    <name type="scientific">Azorhizobium oxalatiphilum</name>
    <dbReference type="NCBI Taxonomy" id="980631"/>
    <lineage>
        <taxon>Bacteria</taxon>
        <taxon>Pseudomonadati</taxon>
        <taxon>Pseudomonadota</taxon>
        <taxon>Alphaproteobacteria</taxon>
        <taxon>Hyphomicrobiales</taxon>
        <taxon>Xanthobacteraceae</taxon>
        <taxon>Azorhizobium</taxon>
    </lineage>
</organism>
<dbReference type="EMBL" id="BMCT01000001">
    <property type="protein sequence ID" value="GGF48536.1"/>
    <property type="molecule type" value="Genomic_DNA"/>
</dbReference>
<comment type="caution">
    <text evidence="1">The sequence shown here is derived from an EMBL/GenBank/DDBJ whole genome shotgun (WGS) entry which is preliminary data.</text>
</comment>
<evidence type="ECO:0000313" key="1">
    <source>
        <dbReference type="EMBL" id="GGF48536.1"/>
    </source>
</evidence>
<evidence type="ECO:0000313" key="2">
    <source>
        <dbReference type="Proteomes" id="UP000606044"/>
    </source>
</evidence>
<gene>
    <name evidence="1" type="ORF">GCM10007301_04750</name>
</gene>
<accession>A0A917F4X9</accession>